<dbReference type="RefSeq" id="XP_025559386.1">
    <property type="nucleotide sequence ID" value="XM_025701400.1"/>
</dbReference>
<protein>
    <submittedName>
        <fullName evidence="1">Uncharacterized protein</fullName>
    </submittedName>
</protein>
<dbReference type="GeneID" id="37205992"/>
<keyword evidence="2" id="KW-1185">Reference proteome</keyword>
<organism evidence="1 2">
    <name type="scientific">Aspergillus vadensis (strain CBS 113365 / IMI 142717 / IBT 24658)</name>
    <dbReference type="NCBI Taxonomy" id="1448311"/>
    <lineage>
        <taxon>Eukaryota</taxon>
        <taxon>Fungi</taxon>
        <taxon>Dikarya</taxon>
        <taxon>Ascomycota</taxon>
        <taxon>Pezizomycotina</taxon>
        <taxon>Eurotiomycetes</taxon>
        <taxon>Eurotiomycetidae</taxon>
        <taxon>Eurotiales</taxon>
        <taxon>Aspergillaceae</taxon>
        <taxon>Aspergillus</taxon>
        <taxon>Aspergillus subgen. Circumdati</taxon>
    </lineage>
</organism>
<reference evidence="1" key="1">
    <citation type="submission" date="2016-12" db="EMBL/GenBank/DDBJ databases">
        <title>The genomes of Aspergillus section Nigri reveals drivers in fungal speciation.</title>
        <authorList>
            <consortium name="DOE Joint Genome Institute"/>
            <person name="Vesth T.C."/>
            <person name="Nybo J."/>
            <person name="Theobald S."/>
            <person name="Brandl J."/>
            <person name="Frisvad J.C."/>
            <person name="Nielsen K.F."/>
            <person name="Lyhne E.K."/>
            <person name="Kogle M.E."/>
            <person name="Kuo A."/>
            <person name="Riley R."/>
            <person name="Clum A."/>
            <person name="Nolan M."/>
            <person name="Lipzen A."/>
            <person name="Salamov A."/>
            <person name="Henrissat B."/>
            <person name="Wiebenga A."/>
            <person name="De Vries R.P."/>
            <person name="Grigoriev I.V."/>
            <person name="Mortensen U.H."/>
            <person name="Andersen M.R."/>
            <person name="Baker S.E."/>
        </authorList>
    </citation>
    <scope>NUCLEOTIDE SEQUENCE [LARGE SCALE GENOMIC DNA]</scope>
    <source>
        <strain evidence="1">CBS 113365</strain>
    </source>
</reference>
<sequence length="107" mass="12111">MTGSHGTSDRIPHSLTGLFTIEGRLLHTGFDDWDSRIPCGYIRRFSYKACRSTKAWTTRSYEMRYLQMQAAVAHRMAYAFSTTTVLSRGPSRMCNQIAVTVPKSTVI</sequence>
<dbReference type="AlphaFoldDB" id="A0A319CAB6"/>
<evidence type="ECO:0000313" key="1">
    <source>
        <dbReference type="EMBL" id="PYH65592.1"/>
    </source>
</evidence>
<accession>A0A319CAB6</accession>
<gene>
    <name evidence="1" type="ORF">BO88DRAFT_132497</name>
</gene>
<name>A0A319CAB6_ASPVC</name>
<dbReference type="Proteomes" id="UP000248405">
    <property type="component" value="Unassembled WGS sequence"/>
</dbReference>
<proteinExistence type="predicted"/>
<evidence type="ECO:0000313" key="2">
    <source>
        <dbReference type="Proteomes" id="UP000248405"/>
    </source>
</evidence>
<dbReference type="EMBL" id="KZ821637">
    <property type="protein sequence ID" value="PYH65592.1"/>
    <property type="molecule type" value="Genomic_DNA"/>
</dbReference>